<protein>
    <recommendedName>
        <fullName evidence="4">DUF4198 domain-containing protein</fullName>
    </recommendedName>
</protein>
<evidence type="ECO:0000313" key="3">
    <source>
        <dbReference type="Proteomes" id="UP001302978"/>
    </source>
</evidence>
<keyword evidence="1" id="KW-1133">Transmembrane helix</keyword>
<keyword evidence="1" id="KW-0472">Membrane</keyword>
<sequence>MLKRITAIGFISLLILLLAAAPATAHNGALIVGDNITDAMKADYNDYIIKEGTTLSILLIHGHGFEYDFGNISESVNVTIVSPDGTKKNVATQTVSEEIDLILSDEKGTVTYQKINYNFTQSGTYFLYATLPGETIELVKLAIFVGEGTWDDWNKNLGLPLEFTLYTRMSGLAEGETVYGKLVYANGTGAENVKYYVEPVKTAEESKALQEMLVSDYATGESIYLIYSKRAMTDEDGRFVSTISEQGVWTFVASAEADGTSYKATYTFPVLPQFYGTESIPAEAENETPGFGMVLAVLAIIGVGAFMFMRRK</sequence>
<gene>
    <name evidence="2" type="ORF">MmiHf6_11750</name>
</gene>
<reference evidence="2 3" key="1">
    <citation type="submission" date="2023-07" db="EMBL/GenBank/DDBJ databases">
        <title>Closed genoem sequence of Methanomicrococcus sp. Hf6.</title>
        <authorList>
            <person name="Poehlein A."/>
            <person name="Protasov E."/>
            <person name="Platt K."/>
            <person name="Reeh H."/>
            <person name="Daniel R."/>
            <person name="Brune A."/>
        </authorList>
    </citation>
    <scope>NUCLEOTIDE SEQUENCE [LARGE SCALE GENOMIC DNA]</scope>
    <source>
        <strain evidence="2 3">Hf6</strain>
    </source>
</reference>
<keyword evidence="1" id="KW-0812">Transmembrane</keyword>
<dbReference type="KEGG" id="mehf:MmiHf6_11750"/>
<evidence type="ECO:0000313" key="2">
    <source>
        <dbReference type="EMBL" id="WNY23852.1"/>
    </source>
</evidence>
<evidence type="ECO:0008006" key="4">
    <source>
        <dbReference type="Google" id="ProtNLM"/>
    </source>
</evidence>
<dbReference type="AlphaFoldDB" id="A0AA96VBG1"/>
<name>A0AA96VBG1_9EURY</name>
<dbReference type="GeneID" id="85195751"/>
<dbReference type="Pfam" id="PF10670">
    <property type="entry name" value="DUF4198"/>
    <property type="match status" value="1"/>
</dbReference>
<proteinExistence type="predicted"/>
<dbReference type="RefSeq" id="WP_316557018.1">
    <property type="nucleotide sequence ID" value="NZ_CP131059.1"/>
</dbReference>
<feature type="transmembrane region" description="Helical" evidence="1">
    <location>
        <begin position="290"/>
        <end position="309"/>
    </location>
</feature>
<accession>A0AA96VBG1</accession>
<dbReference type="CDD" id="cd12087">
    <property type="entry name" value="TM_EGFR-like"/>
    <property type="match status" value="1"/>
</dbReference>
<keyword evidence="3" id="KW-1185">Reference proteome</keyword>
<organism evidence="2 3">
    <name type="scientific">Methanimicrococcus hongohii</name>
    <dbReference type="NCBI Taxonomy" id="3028295"/>
    <lineage>
        <taxon>Archaea</taxon>
        <taxon>Methanobacteriati</taxon>
        <taxon>Methanobacteriota</taxon>
        <taxon>Stenosarchaea group</taxon>
        <taxon>Methanomicrobia</taxon>
        <taxon>Methanosarcinales</taxon>
        <taxon>Methanosarcinaceae</taxon>
        <taxon>Methanimicrococcus</taxon>
    </lineage>
</organism>
<dbReference type="Proteomes" id="UP001302978">
    <property type="component" value="Chromosome"/>
</dbReference>
<evidence type="ECO:0000256" key="1">
    <source>
        <dbReference type="SAM" id="Phobius"/>
    </source>
</evidence>
<dbReference type="EMBL" id="CP131059">
    <property type="protein sequence ID" value="WNY23852.1"/>
    <property type="molecule type" value="Genomic_DNA"/>
</dbReference>
<dbReference type="InterPro" id="IPR019613">
    <property type="entry name" value="DUF4198"/>
</dbReference>